<dbReference type="OrthoDB" id="194358at2759"/>
<dbReference type="PANTHER" id="PTHR24198">
    <property type="entry name" value="ANKYRIN REPEAT AND PROTEIN KINASE DOMAIN-CONTAINING PROTEIN"/>
    <property type="match status" value="1"/>
</dbReference>
<dbReference type="InterPro" id="IPR002110">
    <property type="entry name" value="Ankyrin_rpt"/>
</dbReference>
<proteinExistence type="predicted"/>
<dbReference type="Gene3D" id="1.25.40.20">
    <property type="entry name" value="Ankyrin repeat-containing domain"/>
    <property type="match status" value="1"/>
</dbReference>
<dbReference type="InterPro" id="IPR036770">
    <property type="entry name" value="Ankyrin_rpt-contain_sf"/>
</dbReference>
<evidence type="ECO:0000313" key="5">
    <source>
        <dbReference type="Proteomes" id="UP000243217"/>
    </source>
</evidence>
<evidence type="ECO:0000256" key="2">
    <source>
        <dbReference type="ARBA" id="ARBA00023043"/>
    </source>
</evidence>
<keyword evidence="2 3" id="KW-0040">ANK repeat</keyword>
<dbReference type="AlphaFoldDB" id="A0A1W0A436"/>
<comment type="caution">
    <text evidence="4">The sequence shown here is derived from an EMBL/GenBank/DDBJ whole genome shotgun (WGS) entry which is preliminary data.</text>
</comment>
<organism evidence="4 5">
    <name type="scientific">Thraustotheca clavata</name>
    <dbReference type="NCBI Taxonomy" id="74557"/>
    <lineage>
        <taxon>Eukaryota</taxon>
        <taxon>Sar</taxon>
        <taxon>Stramenopiles</taxon>
        <taxon>Oomycota</taxon>
        <taxon>Saprolegniomycetes</taxon>
        <taxon>Saprolegniales</taxon>
        <taxon>Achlyaceae</taxon>
        <taxon>Thraustotheca</taxon>
    </lineage>
</organism>
<dbReference type="PROSITE" id="PS50088">
    <property type="entry name" value="ANK_REPEAT"/>
    <property type="match status" value="2"/>
</dbReference>
<protein>
    <submittedName>
        <fullName evidence="4">Uncharacterized protein</fullName>
    </submittedName>
</protein>
<dbReference type="Proteomes" id="UP000243217">
    <property type="component" value="Unassembled WGS sequence"/>
</dbReference>
<feature type="repeat" description="ANK" evidence="3">
    <location>
        <begin position="64"/>
        <end position="96"/>
    </location>
</feature>
<name>A0A1W0A436_9STRA</name>
<feature type="repeat" description="ANK" evidence="3">
    <location>
        <begin position="35"/>
        <end position="67"/>
    </location>
</feature>
<keyword evidence="5" id="KW-1185">Reference proteome</keyword>
<dbReference type="SMART" id="SM00248">
    <property type="entry name" value="ANK"/>
    <property type="match status" value="3"/>
</dbReference>
<dbReference type="Pfam" id="PF12796">
    <property type="entry name" value="Ank_2"/>
    <property type="match status" value="1"/>
</dbReference>
<gene>
    <name evidence="4" type="ORF">THRCLA_02851</name>
</gene>
<reference evidence="4 5" key="1">
    <citation type="journal article" date="2014" name="Genome Biol. Evol.">
        <title>The secreted proteins of Achlya hypogyna and Thraustotheca clavata identify the ancestral oomycete secretome and reveal gene acquisitions by horizontal gene transfer.</title>
        <authorList>
            <person name="Misner I."/>
            <person name="Blouin N."/>
            <person name="Leonard G."/>
            <person name="Richards T.A."/>
            <person name="Lane C.E."/>
        </authorList>
    </citation>
    <scope>NUCLEOTIDE SEQUENCE [LARGE SCALE GENOMIC DNA]</scope>
    <source>
        <strain evidence="4 5">ATCC 34112</strain>
    </source>
</reference>
<evidence type="ECO:0000256" key="1">
    <source>
        <dbReference type="ARBA" id="ARBA00022737"/>
    </source>
</evidence>
<dbReference type="EMBL" id="JNBS01000523">
    <property type="protein sequence ID" value="OQS04959.1"/>
    <property type="molecule type" value="Genomic_DNA"/>
</dbReference>
<keyword evidence="1" id="KW-0677">Repeat</keyword>
<dbReference type="SUPFAM" id="SSF48403">
    <property type="entry name" value="Ankyrin repeat"/>
    <property type="match status" value="1"/>
</dbReference>
<evidence type="ECO:0000256" key="3">
    <source>
        <dbReference type="PROSITE-ProRule" id="PRU00023"/>
    </source>
</evidence>
<accession>A0A1W0A436</accession>
<sequence length="100" mass="10863">MGNQISGESLLKAAKQGNIEYVKFLLKNKVDPDHNYGKSLCIAAQNGHEKIVSLLISHGANVNIKRTSLEAADWKGQTEVVLLLISHGANVNQLDTVNNI</sequence>
<dbReference type="PROSITE" id="PS50297">
    <property type="entry name" value="ANK_REP_REGION"/>
    <property type="match status" value="1"/>
</dbReference>
<dbReference type="PANTHER" id="PTHR24198:SF165">
    <property type="entry name" value="ANKYRIN REPEAT-CONTAINING PROTEIN-RELATED"/>
    <property type="match status" value="1"/>
</dbReference>
<evidence type="ECO:0000313" key="4">
    <source>
        <dbReference type="EMBL" id="OQS04959.1"/>
    </source>
</evidence>